<dbReference type="InterPro" id="IPR015797">
    <property type="entry name" value="NUDIX_hydrolase-like_dom_sf"/>
</dbReference>
<dbReference type="PROSITE" id="PS51462">
    <property type="entry name" value="NUDIX"/>
    <property type="match status" value="1"/>
</dbReference>
<dbReference type="GO" id="GO:0035539">
    <property type="term" value="F:8-oxo-7,8-dihydrodeoxyguanosine triphosphate pyrophosphatase activity"/>
    <property type="evidence" value="ECO:0007669"/>
    <property type="project" value="TreeGrafter"/>
</dbReference>
<evidence type="ECO:0000256" key="2">
    <source>
        <dbReference type="RuleBase" id="RU003476"/>
    </source>
</evidence>
<dbReference type="AlphaFoldDB" id="A0A9P4NJP2"/>
<dbReference type="Proteomes" id="UP000800235">
    <property type="component" value="Unassembled WGS sequence"/>
</dbReference>
<reference evidence="4" key="1">
    <citation type="journal article" date="2020" name="Stud. Mycol.">
        <title>101 Dothideomycetes genomes: a test case for predicting lifestyles and emergence of pathogens.</title>
        <authorList>
            <person name="Haridas S."/>
            <person name="Albert R."/>
            <person name="Binder M."/>
            <person name="Bloem J."/>
            <person name="Labutti K."/>
            <person name="Salamov A."/>
            <person name="Andreopoulos B."/>
            <person name="Baker S."/>
            <person name="Barry K."/>
            <person name="Bills G."/>
            <person name="Bluhm B."/>
            <person name="Cannon C."/>
            <person name="Castanera R."/>
            <person name="Culley D."/>
            <person name="Daum C."/>
            <person name="Ezra D."/>
            <person name="Gonzalez J."/>
            <person name="Henrissat B."/>
            <person name="Kuo A."/>
            <person name="Liang C."/>
            <person name="Lipzen A."/>
            <person name="Lutzoni F."/>
            <person name="Magnuson J."/>
            <person name="Mondo S."/>
            <person name="Nolan M."/>
            <person name="Ohm R."/>
            <person name="Pangilinan J."/>
            <person name="Park H.-J."/>
            <person name="Ramirez L."/>
            <person name="Alfaro M."/>
            <person name="Sun H."/>
            <person name="Tritt A."/>
            <person name="Yoshinaga Y."/>
            <person name="Zwiers L.-H."/>
            <person name="Turgeon B."/>
            <person name="Goodwin S."/>
            <person name="Spatafora J."/>
            <person name="Crous P."/>
            <person name="Grigoriev I."/>
        </authorList>
    </citation>
    <scope>NUCLEOTIDE SEQUENCE</scope>
    <source>
        <strain evidence="4">CBS 130266</strain>
    </source>
</reference>
<dbReference type="Gene3D" id="3.90.79.10">
    <property type="entry name" value="Nucleoside Triphosphate Pyrophosphohydrolase"/>
    <property type="match status" value="1"/>
</dbReference>
<evidence type="ECO:0000313" key="4">
    <source>
        <dbReference type="EMBL" id="KAF2423561.1"/>
    </source>
</evidence>
<protein>
    <recommendedName>
        <fullName evidence="3">Nudix hydrolase domain-containing protein</fullName>
    </recommendedName>
</protein>
<dbReference type="Pfam" id="PF00293">
    <property type="entry name" value="NUDIX"/>
    <property type="match status" value="1"/>
</dbReference>
<dbReference type="PROSITE" id="PS00893">
    <property type="entry name" value="NUDIX_BOX"/>
    <property type="match status" value="1"/>
</dbReference>
<dbReference type="CDD" id="cd04678">
    <property type="entry name" value="NUDIX_MTH2_Nudt15"/>
    <property type="match status" value="1"/>
</dbReference>
<dbReference type="PANTHER" id="PTHR16099:SF5">
    <property type="entry name" value="NUCLEOTIDE TRIPHOSPHATE DIPHOSPHATASE NUDT15"/>
    <property type="match status" value="1"/>
</dbReference>
<feature type="domain" description="Nudix hydrolase" evidence="3">
    <location>
        <begin position="3"/>
        <end position="139"/>
    </location>
</feature>
<gene>
    <name evidence="4" type="ORF">EJ08DRAFT_737377</name>
</gene>
<dbReference type="InterPro" id="IPR000086">
    <property type="entry name" value="NUDIX_hydrolase_dom"/>
</dbReference>
<dbReference type="GO" id="GO:0005829">
    <property type="term" value="C:cytosol"/>
    <property type="evidence" value="ECO:0007669"/>
    <property type="project" value="TreeGrafter"/>
</dbReference>
<organism evidence="4 5">
    <name type="scientific">Tothia fuscella</name>
    <dbReference type="NCBI Taxonomy" id="1048955"/>
    <lineage>
        <taxon>Eukaryota</taxon>
        <taxon>Fungi</taxon>
        <taxon>Dikarya</taxon>
        <taxon>Ascomycota</taxon>
        <taxon>Pezizomycotina</taxon>
        <taxon>Dothideomycetes</taxon>
        <taxon>Pleosporomycetidae</taxon>
        <taxon>Venturiales</taxon>
        <taxon>Cylindrosympodiaceae</taxon>
        <taxon>Tothia</taxon>
    </lineage>
</organism>
<evidence type="ECO:0000313" key="5">
    <source>
        <dbReference type="Proteomes" id="UP000800235"/>
    </source>
</evidence>
<proteinExistence type="inferred from homology"/>
<dbReference type="SUPFAM" id="SSF55811">
    <property type="entry name" value="Nudix"/>
    <property type="match status" value="1"/>
</dbReference>
<dbReference type="EMBL" id="MU007080">
    <property type="protein sequence ID" value="KAF2423561.1"/>
    <property type="molecule type" value="Genomic_DNA"/>
</dbReference>
<dbReference type="InterPro" id="IPR020084">
    <property type="entry name" value="NUDIX_hydrolase_CS"/>
</dbReference>
<keyword evidence="1 2" id="KW-0378">Hydrolase</keyword>
<keyword evidence="5" id="KW-1185">Reference proteome</keyword>
<comment type="similarity">
    <text evidence="2">Belongs to the Nudix hydrolase family.</text>
</comment>
<dbReference type="PANTHER" id="PTHR16099">
    <property type="entry name" value="8-OXO-DGTP DIPHOSPHATES NUDT15"/>
    <property type="match status" value="1"/>
</dbReference>
<dbReference type="PRINTS" id="PR00502">
    <property type="entry name" value="NUDIXFAMILY"/>
</dbReference>
<sequence>MTSPKVGVGVFLFEPSGKFIIGKRKGSLGAGTYALPGGHLELGETFEHCAAREVLEETGISIDELDIRYLTAVNSVFEEGQHYVTIAMGFLLSADTESKLLEPDKCEGWESARWEDVRDAIEAADNDEKWFQPMIEFVTQRPGFDPFRVCLDYGKRST</sequence>
<evidence type="ECO:0000259" key="3">
    <source>
        <dbReference type="PROSITE" id="PS51462"/>
    </source>
</evidence>
<dbReference type="InterPro" id="IPR020476">
    <property type="entry name" value="Nudix_hydrolase"/>
</dbReference>
<dbReference type="GO" id="GO:0006203">
    <property type="term" value="P:dGTP catabolic process"/>
    <property type="evidence" value="ECO:0007669"/>
    <property type="project" value="TreeGrafter"/>
</dbReference>
<dbReference type="OrthoDB" id="447842at2759"/>
<accession>A0A9P4NJP2</accession>
<dbReference type="FunFam" id="3.90.79.10:FF:000060">
    <property type="entry name" value="Nudix hydrolase 1"/>
    <property type="match status" value="1"/>
</dbReference>
<comment type="caution">
    <text evidence="4">The sequence shown here is derived from an EMBL/GenBank/DDBJ whole genome shotgun (WGS) entry which is preliminary data.</text>
</comment>
<evidence type="ECO:0000256" key="1">
    <source>
        <dbReference type="ARBA" id="ARBA00022801"/>
    </source>
</evidence>
<name>A0A9P4NJP2_9PEZI</name>